<feature type="region of interest" description="Disordered" evidence="1">
    <location>
        <begin position="108"/>
        <end position="129"/>
    </location>
</feature>
<accession>A0A1Y5TRR5</accession>
<evidence type="ECO:0000256" key="1">
    <source>
        <dbReference type="SAM" id="MobiDB-lite"/>
    </source>
</evidence>
<keyword evidence="3" id="KW-1185">Reference proteome</keyword>
<protein>
    <recommendedName>
        <fullName evidence="4">DUF2806 domain-containing protein</fullName>
    </recommendedName>
</protein>
<dbReference type="Pfam" id="PF10987">
    <property type="entry name" value="DUF2806"/>
    <property type="match status" value="1"/>
</dbReference>
<dbReference type="InterPro" id="IPR021254">
    <property type="entry name" value="DUF2806"/>
</dbReference>
<dbReference type="AlphaFoldDB" id="A0A1Y5TRR5"/>
<evidence type="ECO:0000313" key="2">
    <source>
        <dbReference type="EMBL" id="SLN70532.1"/>
    </source>
</evidence>
<gene>
    <name evidence="2" type="ORF">AQS8620_03350</name>
</gene>
<name>A0A1Y5TRR5_9RHOB</name>
<dbReference type="Proteomes" id="UP000193862">
    <property type="component" value="Unassembled WGS sequence"/>
</dbReference>
<reference evidence="2 3" key="1">
    <citation type="submission" date="2017-03" db="EMBL/GenBank/DDBJ databases">
        <authorList>
            <person name="Afonso C.L."/>
            <person name="Miller P.J."/>
            <person name="Scott M.A."/>
            <person name="Spackman E."/>
            <person name="Goraichik I."/>
            <person name="Dimitrov K.M."/>
            <person name="Suarez D.L."/>
            <person name="Swayne D.E."/>
        </authorList>
    </citation>
    <scope>NUCLEOTIDE SEQUENCE [LARGE SCALE GENOMIC DNA]</scope>
    <source>
        <strain evidence="2 3">CECT 8620</strain>
    </source>
</reference>
<evidence type="ECO:0008006" key="4">
    <source>
        <dbReference type="Google" id="ProtNLM"/>
    </source>
</evidence>
<dbReference type="EMBL" id="FWFS01000017">
    <property type="protein sequence ID" value="SLN70532.1"/>
    <property type="molecule type" value="Genomic_DNA"/>
</dbReference>
<sequence length="341" mass="36987">MDQESTNLPAQIADALVSIPKGLTPGVVKALDRLVGASVDIPIAWLQQKKAKIDAQTESYKLVEASIAETVASGAGADPDIAQRAMNKLVRKEYRKQVNREAVASAMVEDLRDQSSSEENLATGSEPTSEVDDDWLNVFERYAEDASSERLQGLWGKVLAGEVRQPGRFSTRTLRFLSEFSQADALLFETFAKSAFGDSAPKNLVAPKDQENIGNLIYLEASGLIQGASGLGLQKTLTFNKDGRSFAREGNLIVVLTGEPEKKVKYSAIVLTQLGQEVLCLVGSRNARESAQAVAHAIRNPNIHEAHLGVLTDEKTGKINLMEVLWVKETPEAPIVEGSQD</sequence>
<evidence type="ECO:0000313" key="3">
    <source>
        <dbReference type="Proteomes" id="UP000193862"/>
    </source>
</evidence>
<proteinExistence type="predicted"/>
<feature type="compositionally biased region" description="Polar residues" evidence="1">
    <location>
        <begin position="117"/>
        <end position="128"/>
    </location>
</feature>
<organism evidence="2 3">
    <name type="scientific">Aquimixticola soesokkakensis</name>
    <dbReference type="NCBI Taxonomy" id="1519096"/>
    <lineage>
        <taxon>Bacteria</taxon>
        <taxon>Pseudomonadati</taxon>
        <taxon>Pseudomonadota</taxon>
        <taxon>Alphaproteobacteria</taxon>
        <taxon>Rhodobacterales</taxon>
        <taxon>Paracoccaceae</taxon>
        <taxon>Aquimixticola</taxon>
    </lineage>
</organism>